<reference evidence="3" key="1">
    <citation type="submission" date="2016-10" db="EMBL/GenBank/DDBJ databases">
        <authorList>
            <person name="Varghese N."/>
            <person name="Submissions S."/>
        </authorList>
    </citation>
    <scope>NUCLEOTIDE SEQUENCE [LARGE SCALE GENOMIC DNA]</scope>
    <source>
        <strain evidence="3">DSM 46732</strain>
    </source>
</reference>
<feature type="compositionally biased region" description="Polar residues" evidence="1">
    <location>
        <begin position="19"/>
        <end position="29"/>
    </location>
</feature>
<protein>
    <submittedName>
        <fullName evidence="2">Uncharacterized protein</fullName>
    </submittedName>
</protein>
<dbReference type="Proteomes" id="UP000199497">
    <property type="component" value="Unassembled WGS sequence"/>
</dbReference>
<dbReference type="OrthoDB" id="7061608at2"/>
<gene>
    <name evidence="2" type="ORF">SAMN04487905_101489</name>
</gene>
<dbReference type="EMBL" id="FNJR01000001">
    <property type="protein sequence ID" value="SDP02684.1"/>
    <property type="molecule type" value="Genomic_DNA"/>
</dbReference>
<dbReference type="STRING" id="405564.SAMN04487905_101489"/>
<keyword evidence="3" id="KW-1185">Reference proteome</keyword>
<evidence type="ECO:0000313" key="2">
    <source>
        <dbReference type="EMBL" id="SDP02684.1"/>
    </source>
</evidence>
<name>A0A1H0PCG0_9ACTN</name>
<evidence type="ECO:0000256" key="1">
    <source>
        <dbReference type="SAM" id="MobiDB-lite"/>
    </source>
</evidence>
<dbReference type="RefSeq" id="WP_092596952.1">
    <property type="nucleotide sequence ID" value="NZ_FNJR01000001.1"/>
</dbReference>
<evidence type="ECO:0000313" key="3">
    <source>
        <dbReference type="Proteomes" id="UP000199497"/>
    </source>
</evidence>
<feature type="region of interest" description="Disordered" evidence="1">
    <location>
        <begin position="16"/>
        <end position="35"/>
    </location>
</feature>
<sequence>MTQRYELPTAPILRKTADTKNSLSTSITGADTPESAHNIEEGVMNRAEHVLTAAGLSVPEGWHPVQTRRESHDDRKVTVVRYQPHPERALGGEHVSVVIDDEDSLLGYTRMTTTAAHRPLPDDADAERAAFEWLNGFAHEHAEKLTVQWIDRHDETIHDSAGTQYLISGAKVKTRHSDGLYTWIIVDDRGEVITYERDIRWDRGAGRRGTEMWMHDRWVAAREGTGPQPNAPYAITTS</sequence>
<organism evidence="2 3">
    <name type="scientific">Actinopolyspora xinjiangensis</name>
    <dbReference type="NCBI Taxonomy" id="405564"/>
    <lineage>
        <taxon>Bacteria</taxon>
        <taxon>Bacillati</taxon>
        <taxon>Actinomycetota</taxon>
        <taxon>Actinomycetes</taxon>
        <taxon>Actinopolysporales</taxon>
        <taxon>Actinopolysporaceae</taxon>
        <taxon>Actinopolyspora</taxon>
    </lineage>
</organism>
<proteinExistence type="predicted"/>
<dbReference type="AlphaFoldDB" id="A0A1H0PCG0"/>
<accession>A0A1H0PCG0</accession>